<reference evidence="2 3" key="1">
    <citation type="submission" date="2019-02" db="EMBL/GenBank/DDBJ databases">
        <title>Deep-cultivation of Planctomycetes and their phenomic and genomic characterization uncovers novel biology.</title>
        <authorList>
            <person name="Wiegand S."/>
            <person name="Jogler M."/>
            <person name="Boedeker C."/>
            <person name="Pinto D."/>
            <person name="Vollmers J."/>
            <person name="Rivas-Marin E."/>
            <person name="Kohn T."/>
            <person name="Peeters S.H."/>
            <person name="Heuer A."/>
            <person name="Rast P."/>
            <person name="Oberbeckmann S."/>
            <person name="Bunk B."/>
            <person name="Jeske O."/>
            <person name="Meyerdierks A."/>
            <person name="Storesund J.E."/>
            <person name="Kallscheuer N."/>
            <person name="Luecker S."/>
            <person name="Lage O.M."/>
            <person name="Pohl T."/>
            <person name="Merkel B.J."/>
            <person name="Hornburger P."/>
            <person name="Mueller R.-W."/>
            <person name="Bruemmer F."/>
            <person name="Labrenz M."/>
            <person name="Spormann A.M."/>
            <person name="Op den Camp H."/>
            <person name="Overmann J."/>
            <person name="Amann R."/>
            <person name="Jetten M.S.M."/>
            <person name="Mascher T."/>
            <person name="Medema M.H."/>
            <person name="Devos D.P."/>
            <person name="Kaster A.-K."/>
            <person name="Ovreas L."/>
            <person name="Rohde M."/>
            <person name="Galperin M.Y."/>
            <person name="Jogler C."/>
        </authorList>
    </citation>
    <scope>NUCLEOTIDE SEQUENCE [LARGE SCALE GENOMIC DNA]</scope>
    <source>
        <strain evidence="2 3">K23_9</strain>
    </source>
</reference>
<evidence type="ECO:0000313" key="3">
    <source>
        <dbReference type="Proteomes" id="UP000319817"/>
    </source>
</evidence>
<dbReference type="Proteomes" id="UP000319817">
    <property type="component" value="Chromosome"/>
</dbReference>
<gene>
    <name evidence="2" type="ORF">K239x_28810</name>
</gene>
<evidence type="ECO:0000256" key="1">
    <source>
        <dbReference type="SAM" id="SignalP"/>
    </source>
</evidence>
<keyword evidence="1" id="KW-0732">Signal</keyword>
<feature type="chain" id="PRO_5021952051" description="HEAT repeat protein" evidence="1">
    <location>
        <begin position="32"/>
        <end position="405"/>
    </location>
</feature>
<protein>
    <recommendedName>
        <fullName evidence="4">HEAT repeat protein</fullName>
    </recommendedName>
</protein>
<keyword evidence="3" id="KW-1185">Reference proteome</keyword>
<dbReference type="EMBL" id="CP036526">
    <property type="protein sequence ID" value="QDT10890.1"/>
    <property type="molecule type" value="Genomic_DNA"/>
</dbReference>
<proteinExistence type="predicted"/>
<name>A0A517NUU6_9BACT</name>
<dbReference type="AlphaFoldDB" id="A0A517NUU6"/>
<accession>A0A517NUU6</accession>
<dbReference type="RefSeq" id="WP_145418600.1">
    <property type="nucleotide sequence ID" value="NZ_CP036526.1"/>
</dbReference>
<evidence type="ECO:0008006" key="4">
    <source>
        <dbReference type="Google" id="ProtNLM"/>
    </source>
</evidence>
<evidence type="ECO:0000313" key="2">
    <source>
        <dbReference type="EMBL" id="QDT10890.1"/>
    </source>
</evidence>
<feature type="signal peptide" evidence="1">
    <location>
        <begin position="1"/>
        <end position="31"/>
    </location>
</feature>
<dbReference type="OrthoDB" id="268545at2"/>
<sequence length="405" mass="45249" precursor="true">MFLRQRKLGASYFGGCLCGVLLSLMTTATSADELATGDLSSIDRLVTQLDHDSYTVRRQSKRRLFELTQSPETKEYSVQAIVQATKSPILEIHENASRLLLEIELAEVERQLSRLMDVTVAADAIDLPFWNRYRKMAGSDLDARRLFAKTLRQHDAAIRLLAQYDPVTKRDSVLHRNTPAYPRWQLARLLNPHTIAADDAVLWTIHLCADDRTLPLGLAGLSTQTMLVLSQNEGGPQIGNSGEAAVLRRVVGNWIAKDRGTGLQRERMLIALKYQCDQQARALCDQVLGDRFASASAHSMALLCASKLKRSDLRELLRQWIGDDRTAHVWTLIASRKAKIRTQVGDVALALLLHHHGIDPRQAGFHDLQADPRTIFREHSLGFSDQATRSAAYKTAAELIQSVSN</sequence>
<organism evidence="2 3">
    <name type="scientific">Stieleria marina</name>
    <dbReference type="NCBI Taxonomy" id="1930275"/>
    <lineage>
        <taxon>Bacteria</taxon>
        <taxon>Pseudomonadati</taxon>
        <taxon>Planctomycetota</taxon>
        <taxon>Planctomycetia</taxon>
        <taxon>Pirellulales</taxon>
        <taxon>Pirellulaceae</taxon>
        <taxon>Stieleria</taxon>
    </lineage>
</organism>